<comment type="caution">
    <text evidence="1">The sequence shown here is derived from an EMBL/GenBank/DDBJ whole genome shotgun (WGS) entry which is preliminary data.</text>
</comment>
<accession>A0ACC0UE18</accession>
<organism evidence="1 2">
    <name type="scientific">Russula earlei</name>
    <dbReference type="NCBI Taxonomy" id="71964"/>
    <lineage>
        <taxon>Eukaryota</taxon>
        <taxon>Fungi</taxon>
        <taxon>Dikarya</taxon>
        <taxon>Basidiomycota</taxon>
        <taxon>Agaricomycotina</taxon>
        <taxon>Agaricomycetes</taxon>
        <taxon>Russulales</taxon>
        <taxon>Russulaceae</taxon>
        <taxon>Russula</taxon>
    </lineage>
</organism>
<feature type="non-terminal residue" evidence="1">
    <location>
        <position position="80"/>
    </location>
</feature>
<evidence type="ECO:0000313" key="2">
    <source>
        <dbReference type="Proteomes" id="UP001207468"/>
    </source>
</evidence>
<protein>
    <submittedName>
        <fullName evidence="1">Uncharacterized protein</fullName>
    </submittedName>
</protein>
<dbReference type="EMBL" id="JAGFNK010000060">
    <property type="protein sequence ID" value="KAI9509580.1"/>
    <property type="molecule type" value="Genomic_DNA"/>
</dbReference>
<sequence length="80" mass="9494">MSQCRSLLVILLLHMLCKHPHSTCIWSSVPYISYKQPFPSPWRLKKLELVHTCIWFLGLCITRLTGFCNCFYCLVFFGWH</sequence>
<reference evidence="1" key="1">
    <citation type="submission" date="2021-03" db="EMBL/GenBank/DDBJ databases">
        <title>Evolutionary priming and transition to the ectomycorrhizal habit in an iconic lineage of mushroom-forming fungi: is preadaptation a requirement?</title>
        <authorList>
            <consortium name="DOE Joint Genome Institute"/>
            <person name="Looney B.P."/>
            <person name="Miyauchi S."/>
            <person name="Morin E."/>
            <person name="Drula E."/>
            <person name="Courty P.E."/>
            <person name="Chicoki N."/>
            <person name="Fauchery L."/>
            <person name="Kohler A."/>
            <person name="Kuo A."/>
            <person name="LaButti K."/>
            <person name="Pangilinan J."/>
            <person name="Lipzen A."/>
            <person name="Riley R."/>
            <person name="Andreopoulos W."/>
            <person name="He G."/>
            <person name="Johnson J."/>
            <person name="Barry K.W."/>
            <person name="Grigoriev I.V."/>
            <person name="Nagy L."/>
            <person name="Hibbett D."/>
            <person name="Henrissat B."/>
            <person name="Matheny P.B."/>
            <person name="Labbe J."/>
            <person name="Martin A.F."/>
        </authorList>
    </citation>
    <scope>NUCLEOTIDE SEQUENCE</scope>
    <source>
        <strain evidence="1">BPL698</strain>
    </source>
</reference>
<gene>
    <name evidence="1" type="ORF">F5148DRAFT_1186264</name>
</gene>
<name>A0ACC0UE18_9AGAM</name>
<dbReference type="Proteomes" id="UP001207468">
    <property type="component" value="Unassembled WGS sequence"/>
</dbReference>
<proteinExistence type="predicted"/>
<evidence type="ECO:0000313" key="1">
    <source>
        <dbReference type="EMBL" id="KAI9509580.1"/>
    </source>
</evidence>
<keyword evidence="2" id="KW-1185">Reference proteome</keyword>